<dbReference type="PANTHER" id="PTHR45689">
    <property type="entry name" value="I[[H]] CHANNEL, ISOFORM E"/>
    <property type="match status" value="1"/>
</dbReference>
<dbReference type="InterPro" id="IPR014710">
    <property type="entry name" value="RmlC-like_jellyroll"/>
</dbReference>
<organism evidence="2 3">
    <name type="scientific">Chytriomyces confervae</name>
    <dbReference type="NCBI Taxonomy" id="246404"/>
    <lineage>
        <taxon>Eukaryota</taxon>
        <taxon>Fungi</taxon>
        <taxon>Fungi incertae sedis</taxon>
        <taxon>Chytridiomycota</taxon>
        <taxon>Chytridiomycota incertae sedis</taxon>
        <taxon>Chytridiomycetes</taxon>
        <taxon>Chytridiales</taxon>
        <taxon>Chytriomycetaceae</taxon>
        <taxon>Chytriomyces</taxon>
    </lineage>
</organism>
<dbReference type="GO" id="GO:0098855">
    <property type="term" value="C:HCN channel complex"/>
    <property type="evidence" value="ECO:0007669"/>
    <property type="project" value="TreeGrafter"/>
</dbReference>
<comment type="caution">
    <text evidence="2">The sequence shown here is derived from an EMBL/GenBank/DDBJ whole genome shotgun (WGS) entry which is preliminary data.</text>
</comment>
<dbReference type="GO" id="GO:0005249">
    <property type="term" value="F:voltage-gated potassium channel activity"/>
    <property type="evidence" value="ECO:0007669"/>
    <property type="project" value="TreeGrafter"/>
</dbReference>
<reference evidence="2 3" key="1">
    <citation type="journal article" date="2019" name="Sci. Rep.">
        <title>Comparative genomics of chytrid fungi reveal insights into the obligate biotrophic and pathogenic lifestyle of Synchytrium endobioticum.</title>
        <authorList>
            <person name="van de Vossenberg B.T.L.H."/>
            <person name="Warris S."/>
            <person name="Nguyen H.D.T."/>
            <person name="van Gent-Pelzer M.P.E."/>
            <person name="Joly D.L."/>
            <person name="van de Geest H.C."/>
            <person name="Bonants P.J.M."/>
            <person name="Smith D.S."/>
            <person name="Levesque C.A."/>
            <person name="van der Lee T.A.J."/>
        </authorList>
    </citation>
    <scope>NUCLEOTIDE SEQUENCE [LARGE SCALE GENOMIC DNA]</scope>
    <source>
        <strain evidence="2 3">CBS 675.73</strain>
    </source>
</reference>
<dbReference type="AlphaFoldDB" id="A0A507EXK3"/>
<dbReference type="GO" id="GO:0035725">
    <property type="term" value="P:sodium ion transmembrane transport"/>
    <property type="evidence" value="ECO:0007669"/>
    <property type="project" value="TreeGrafter"/>
</dbReference>
<dbReference type="STRING" id="246404.A0A507EXK3"/>
<name>A0A507EXK3_9FUNG</name>
<keyword evidence="3" id="KW-1185">Reference proteome</keyword>
<evidence type="ECO:0000313" key="3">
    <source>
        <dbReference type="Proteomes" id="UP000320333"/>
    </source>
</evidence>
<dbReference type="SMART" id="SM00100">
    <property type="entry name" value="cNMP"/>
    <property type="match status" value="1"/>
</dbReference>
<gene>
    <name evidence="2" type="ORF">CcCBS67573_g07119</name>
</gene>
<dbReference type="OrthoDB" id="2152421at2759"/>
<dbReference type="InterPro" id="IPR000595">
    <property type="entry name" value="cNMP-bd_dom"/>
</dbReference>
<dbReference type="Gene3D" id="2.60.120.10">
    <property type="entry name" value="Jelly Rolls"/>
    <property type="match status" value="1"/>
</dbReference>
<dbReference type="PROSITE" id="PS00889">
    <property type="entry name" value="CNMP_BINDING_2"/>
    <property type="match status" value="1"/>
</dbReference>
<dbReference type="CDD" id="cd00038">
    <property type="entry name" value="CAP_ED"/>
    <property type="match status" value="1"/>
</dbReference>
<dbReference type="GO" id="GO:0003254">
    <property type="term" value="P:regulation of membrane depolarization"/>
    <property type="evidence" value="ECO:0007669"/>
    <property type="project" value="TreeGrafter"/>
</dbReference>
<evidence type="ECO:0000259" key="1">
    <source>
        <dbReference type="PROSITE" id="PS50042"/>
    </source>
</evidence>
<dbReference type="Proteomes" id="UP000320333">
    <property type="component" value="Unassembled WGS sequence"/>
</dbReference>
<dbReference type="InterPro" id="IPR018490">
    <property type="entry name" value="cNMP-bd_dom_sf"/>
</dbReference>
<proteinExistence type="predicted"/>
<dbReference type="EMBL" id="QEAP01000348">
    <property type="protein sequence ID" value="TPX68634.1"/>
    <property type="molecule type" value="Genomic_DNA"/>
</dbReference>
<dbReference type="PANTHER" id="PTHR45689:SF5">
    <property type="entry name" value="I[[H]] CHANNEL, ISOFORM E"/>
    <property type="match status" value="1"/>
</dbReference>
<dbReference type="InterPro" id="IPR018488">
    <property type="entry name" value="cNMP-bd_CS"/>
</dbReference>
<feature type="domain" description="Cyclic nucleotide-binding" evidence="1">
    <location>
        <begin position="28"/>
        <end position="143"/>
    </location>
</feature>
<dbReference type="Pfam" id="PF00027">
    <property type="entry name" value="cNMP_binding"/>
    <property type="match status" value="1"/>
</dbReference>
<sequence>MNKSLRMELATINCRRLIEKVTFLNRELHDGRDEIYLGRISTALQAVYFVSGDYVCHQGEIGTDMFFIQAGTLNVLTNGRLVTSLKDGSFFGEVALIANIPRTASIQAATCCTLYSLSSKDFASIISEFEDMKQRVDQIYTERMERIKKERETKTKGKGISKML</sequence>
<dbReference type="PROSITE" id="PS00888">
    <property type="entry name" value="CNMP_BINDING_1"/>
    <property type="match status" value="1"/>
</dbReference>
<dbReference type="PRINTS" id="PR00103">
    <property type="entry name" value="CAMPKINASE"/>
</dbReference>
<accession>A0A507EXK3</accession>
<dbReference type="PROSITE" id="PS50042">
    <property type="entry name" value="CNMP_BINDING_3"/>
    <property type="match status" value="1"/>
</dbReference>
<dbReference type="SUPFAM" id="SSF51206">
    <property type="entry name" value="cAMP-binding domain-like"/>
    <property type="match status" value="1"/>
</dbReference>
<protein>
    <recommendedName>
        <fullName evidence="1">Cyclic nucleotide-binding domain-containing protein</fullName>
    </recommendedName>
</protein>
<dbReference type="InterPro" id="IPR051413">
    <property type="entry name" value="K/Na_HCN_channel"/>
</dbReference>
<evidence type="ECO:0000313" key="2">
    <source>
        <dbReference type="EMBL" id="TPX68634.1"/>
    </source>
</evidence>